<evidence type="ECO:0000256" key="1">
    <source>
        <dbReference type="ARBA" id="ARBA00001946"/>
    </source>
</evidence>
<keyword evidence="12" id="KW-0234">DNA repair</keyword>
<dbReference type="InterPro" id="IPR008822">
    <property type="entry name" value="Endonuclease_RusA-like"/>
</dbReference>
<evidence type="ECO:0000256" key="15">
    <source>
        <dbReference type="ARBA" id="ARBA00030920"/>
    </source>
</evidence>
<dbReference type="InterPro" id="IPR016281">
    <property type="entry name" value="Endonuclease_RusA"/>
</dbReference>
<accession>A0A8S5U618</accession>
<keyword evidence="6" id="KW-0479">Metal-binding</keyword>
<keyword evidence="7" id="KW-0255">Endonuclease</keyword>
<evidence type="ECO:0000256" key="4">
    <source>
        <dbReference type="ARBA" id="ARBA00014885"/>
    </source>
</evidence>
<comment type="similarity">
    <text evidence="2">Belongs to the RusA family.</text>
</comment>
<name>A0A8S5U618_9CAUD</name>
<dbReference type="EMBL" id="BK016018">
    <property type="protein sequence ID" value="DAF89903.1"/>
    <property type="molecule type" value="Genomic_DNA"/>
</dbReference>
<proteinExistence type="inferred from homology"/>
<keyword evidence="9" id="KW-0378">Hydrolase</keyword>
<dbReference type="GO" id="GO:0006310">
    <property type="term" value="P:DNA recombination"/>
    <property type="evidence" value="ECO:0007669"/>
    <property type="project" value="UniProtKB-KW"/>
</dbReference>
<evidence type="ECO:0000256" key="16">
    <source>
        <dbReference type="ARBA" id="ARBA00031953"/>
    </source>
</evidence>
<evidence type="ECO:0000256" key="3">
    <source>
        <dbReference type="ARBA" id="ARBA00011738"/>
    </source>
</evidence>
<dbReference type="SUPFAM" id="SSF103084">
    <property type="entry name" value="Holliday junction resolvase RusA"/>
    <property type="match status" value="1"/>
</dbReference>
<comment type="catalytic activity">
    <reaction evidence="13">
        <text>Endonucleolytic cleavage at a junction such as a reciprocal single-stranded crossover between two homologous DNA duplexes (Holliday junction).</text>
        <dbReference type="EC" id="3.1.21.10"/>
    </reaction>
</comment>
<evidence type="ECO:0000256" key="14">
    <source>
        <dbReference type="ARBA" id="ARBA00029488"/>
    </source>
</evidence>
<dbReference type="GO" id="GO:0008821">
    <property type="term" value="F:crossover junction DNA endonuclease activity"/>
    <property type="evidence" value="ECO:0007669"/>
    <property type="project" value="UniProtKB-EC"/>
</dbReference>
<evidence type="ECO:0000256" key="9">
    <source>
        <dbReference type="ARBA" id="ARBA00022801"/>
    </source>
</evidence>
<dbReference type="GO" id="GO:0000287">
    <property type="term" value="F:magnesium ion binding"/>
    <property type="evidence" value="ECO:0007669"/>
    <property type="project" value="InterPro"/>
</dbReference>
<evidence type="ECO:0000256" key="12">
    <source>
        <dbReference type="ARBA" id="ARBA00023204"/>
    </source>
</evidence>
<dbReference type="EC" id="3.1.21.10" evidence="14"/>
<keyword evidence="5" id="KW-0540">Nuclease</keyword>
<dbReference type="GO" id="GO:0006281">
    <property type="term" value="P:DNA repair"/>
    <property type="evidence" value="ECO:0007669"/>
    <property type="project" value="UniProtKB-KW"/>
</dbReference>
<evidence type="ECO:0000256" key="8">
    <source>
        <dbReference type="ARBA" id="ARBA00022763"/>
    </source>
</evidence>
<evidence type="ECO:0000256" key="2">
    <source>
        <dbReference type="ARBA" id="ARBA00008865"/>
    </source>
</evidence>
<protein>
    <recommendedName>
        <fullName evidence="4">Crossover junction endodeoxyribonuclease RusA</fullName>
        <ecNumber evidence="14">3.1.21.10</ecNumber>
    </recommendedName>
    <alternativeName>
        <fullName evidence="15">Holliday junction nuclease RusA</fullName>
    </alternativeName>
    <alternativeName>
        <fullName evidence="16">Holliday junction resolvase</fullName>
    </alternativeName>
</protein>
<comment type="cofactor">
    <cofactor evidence="1">
        <name>Mg(2+)</name>
        <dbReference type="ChEBI" id="CHEBI:18420"/>
    </cofactor>
</comment>
<sequence length="78" mass="8620">MGDEKKALKIDSRVKVNVVVCPPDRRKRDIDGYLKALLDSLTHAGVWLDDEQVDSIYITRGEVVKGGKAVVEILPMGV</sequence>
<evidence type="ECO:0000256" key="13">
    <source>
        <dbReference type="ARBA" id="ARBA00029354"/>
    </source>
</evidence>
<evidence type="ECO:0000256" key="11">
    <source>
        <dbReference type="ARBA" id="ARBA00023172"/>
    </source>
</evidence>
<keyword evidence="10" id="KW-0460">Magnesium</keyword>
<evidence type="ECO:0000313" key="17">
    <source>
        <dbReference type="EMBL" id="DAF89903.1"/>
    </source>
</evidence>
<dbReference type="PIRSF" id="PIRSF001007">
    <property type="entry name" value="RusA"/>
    <property type="match status" value="1"/>
</dbReference>
<keyword evidence="8" id="KW-0227">DNA damage</keyword>
<dbReference type="InterPro" id="IPR036614">
    <property type="entry name" value="RusA-like_sf"/>
</dbReference>
<dbReference type="Pfam" id="PF05866">
    <property type="entry name" value="RusA"/>
    <property type="match status" value="1"/>
</dbReference>
<evidence type="ECO:0000256" key="10">
    <source>
        <dbReference type="ARBA" id="ARBA00022842"/>
    </source>
</evidence>
<evidence type="ECO:0000256" key="5">
    <source>
        <dbReference type="ARBA" id="ARBA00022722"/>
    </source>
</evidence>
<evidence type="ECO:0000256" key="6">
    <source>
        <dbReference type="ARBA" id="ARBA00022723"/>
    </source>
</evidence>
<reference evidence="17" key="1">
    <citation type="journal article" date="2021" name="Proc. Natl. Acad. Sci. U.S.A.">
        <title>A Catalog of Tens of Thousands of Viruses from Human Metagenomes Reveals Hidden Associations with Chronic Diseases.</title>
        <authorList>
            <person name="Tisza M.J."/>
            <person name="Buck C.B."/>
        </authorList>
    </citation>
    <scope>NUCLEOTIDE SEQUENCE</scope>
    <source>
        <strain evidence="17">CtwHj1</strain>
    </source>
</reference>
<evidence type="ECO:0000256" key="7">
    <source>
        <dbReference type="ARBA" id="ARBA00022759"/>
    </source>
</evidence>
<dbReference type="Gene3D" id="3.30.1330.70">
    <property type="entry name" value="Holliday junction resolvase RusA"/>
    <property type="match status" value="1"/>
</dbReference>
<organism evidence="17">
    <name type="scientific">Siphoviridae sp. ctwHj1</name>
    <dbReference type="NCBI Taxonomy" id="2825727"/>
    <lineage>
        <taxon>Viruses</taxon>
        <taxon>Duplodnaviria</taxon>
        <taxon>Heunggongvirae</taxon>
        <taxon>Uroviricota</taxon>
        <taxon>Caudoviricetes</taxon>
    </lineage>
</organism>
<keyword evidence="11" id="KW-0233">DNA recombination</keyword>
<comment type="subunit">
    <text evidence="3">Homodimer.</text>
</comment>